<feature type="region of interest" description="Disordered" evidence="1">
    <location>
        <begin position="36"/>
        <end position="61"/>
    </location>
</feature>
<feature type="transmembrane region" description="Helical" evidence="2">
    <location>
        <begin position="93"/>
        <end position="112"/>
    </location>
</feature>
<evidence type="ECO:0000313" key="3">
    <source>
        <dbReference type="EMBL" id="TQE33330.1"/>
    </source>
</evidence>
<evidence type="ECO:0000313" key="4">
    <source>
        <dbReference type="Proteomes" id="UP000318720"/>
    </source>
</evidence>
<dbReference type="AlphaFoldDB" id="A0AAE8W1Q7"/>
<keyword evidence="2" id="KW-0472">Membrane</keyword>
<evidence type="ECO:0000256" key="2">
    <source>
        <dbReference type="SAM" id="Phobius"/>
    </source>
</evidence>
<dbReference type="Proteomes" id="UP000318720">
    <property type="component" value="Unassembled WGS sequence"/>
</dbReference>
<keyword evidence="2" id="KW-1133">Transmembrane helix</keyword>
<feature type="transmembrane region" description="Helical" evidence="2">
    <location>
        <begin position="12"/>
        <end position="33"/>
    </location>
</feature>
<name>A0AAE8W1Q7_9ACTN</name>
<gene>
    <name evidence="3" type="ORF">Sipo8835_18565</name>
</gene>
<dbReference type="RefSeq" id="WP_009326914.1">
    <property type="nucleotide sequence ID" value="NZ_JARAVC010000068.1"/>
</dbReference>
<proteinExistence type="predicted"/>
<organism evidence="3 4">
    <name type="scientific">Streptomyces ipomoeae</name>
    <dbReference type="NCBI Taxonomy" id="103232"/>
    <lineage>
        <taxon>Bacteria</taxon>
        <taxon>Bacillati</taxon>
        <taxon>Actinomycetota</taxon>
        <taxon>Actinomycetes</taxon>
        <taxon>Kitasatosporales</taxon>
        <taxon>Streptomycetaceae</taxon>
        <taxon>Streptomyces</taxon>
    </lineage>
</organism>
<keyword evidence="2" id="KW-0812">Transmembrane</keyword>
<dbReference type="EMBL" id="SPAZ01000156">
    <property type="protein sequence ID" value="TQE33330.1"/>
    <property type="molecule type" value="Genomic_DNA"/>
</dbReference>
<reference evidence="3 4" key="1">
    <citation type="submission" date="2019-03" db="EMBL/GenBank/DDBJ databases">
        <title>Comparative genomic analyses of the sweetpotato soil rot pathogen, Streptomyces ipomoeae.</title>
        <authorList>
            <person name="Ruschel Soares N."/>
            <person name="Badger J.H."/>
            <person name="Huguet-Tapia J.C."/>
            <person name="Clark C.A."/>
            <person name="Pettis G.S."/>
        </authorList>
    </citation>
    <scope>NUCLEOTIDE SEQUENCE [LARGE SCALE GENOMIC DNA]</scope>
    <source>
        <strain evidence="3 4">88-35</strain>
    </source>
</reference>
<evidence type="ECO:0000256" key="1">
    <source>
        <dbReference type="SAM" id="MobiDB-lite"/>
    </source>
</evidence>
<protein>
    <submittedName>
        <fullName evidence="3">Uncharacterized protein</fullName>
    </submittedName>
</protein>
<comment type="caution">
    <text evidence="3">The sequence shown here is derived from an EMBL/GenBank/DDBJ whole genome shotgun (WGS) entry which is preliminary data.</text>
</comment>
<accession>A0AAE8W1Q7</accession>
<sequence>MSVNTRPRVGGALGHLLLVVVLAFGVFAMHTMGHPEDSSGSGMGGGAHASVVDSPQDPVVHEAGSAAPRAQSAVMTAHVSEFSGASPSADEPFTGMDMMSLCMAVLSAWLFAMSLREVLARRPAWPADLLARLAVLARPNPPPRRPDLAQLSVLRM</sequence>